<feature type="transmembrane region" description="Helical" evidence="5">
    <location>
        <begin position="56"/>
        <end position="75"/>
    </location>
</feature>
<gene>
    <name evidence="7" type="ORF">SD37_08995</name>
</gene>
<dbReference type="Proteomes" id="UP000093695">
    <property type="component" value="Chromosome"/>
</dbReference>
<evidence type="ECO:0000259" key="6">
    <source>
        <dbReference type="PROSITE" id="PS50850"/>
    </source>
</evidence>
<dbReference type="Gene3D" id="1.20.1250.20">
    <property type="entry name" value="MFS general substrate transporter like domains"/>
    <property type="match status" value="1"/>
</dbReference>
<dbReference type="InterPro" id="IPR036259">
    <property type="entry name" value="MFS_trans_sf"/>
</dbReference>
<feature type="transmembrane region" description="Helical" evidence="5">
    <location>
        <begin position="426"/>
        <end position="444"/>
    </location>
</feature>
<dbReference type="Pfam" id="PF07690">
    <property type="entry name" value="MFS_1"/>
    <property type="match status" value="1"/>
</dbReference>
<evidence type="ECO:0000256" key="4">
    <source>
        <dbReference type="ARBA" id="ARBA00023136"/>
    </source>
</evidence>
<dbReference type="STRING" id="31958.SD37_08995"/>
<comment type="subcellular location">
    <subcellularLocation>
        <location evidence="1">Cell membrane</location>
        <topology evidence="1">Multi-pass membrane protein</topology>
    </subcellularLocation>
</comment>
<organism evidence="7 8">
    <name type="scientific">Amycolatopsis orientalis</name>
    <name type="common">Nocardia orientalis</name>
    <dbReference type="NCBI Taxonomy" id="31958"/>
    <lineage>
        <taxon>Bacteria</taxon>
        <taxon>Bacillati</taxon>
        <taxon>Actinomycetota</taxon>
        <taxon>Actinomycetes</taxon>
        <taxon>Pseudonocardiales</taxon>
        <taxon>Pseudonocardiaceae</taxon>
        <taxon>Amycolatopsis</taxon>
    </lineage>
</organism>
<evidence type="ECO:0000256" key="5">
    <source>
        <dbReference type="SAM" id="Phobius"/>
    </source>
</evidence>
<evidence type="ECO:0000256" key="2">
    <source>
        <dbReference type="ARBA" id="ARBA00022692"/>
    </source>
</evidence>
<dbReference type="RefSeq" id="WP_044852661.1">
    <property type="nucleotide sequence ID" value="NZ_CP016174.1"/>
</dbReference>
<keyword evidence="8" id="KW-1185">Reference proteome</keyword>
<feature type="transmembrane region" description="Helical" evidence="5">
    <location>
        <begin position="357"/>
        <end position="382"/>
    </location>
</feature>
<feature type="transmembrane region" description="Helical" evidence="5">
    <location>
        <begin position="207"/>
        <end position="228"/>
    </location>
</feature>
<dbReference type="KEGG" id="aori:SD37_08995"/>
<feature type="transmembrane region" description="Helical" evidence="5">
    <location>
        <begin position="87"/>
        <end position="105"/>
    </location>
</feature>
<feature type="transmembrane region" description="Helical" evidence="5">
    <location>
        <begin position="301"/>
        <end position="319"/>
    </location>
</feature>
<reference evidence="7 8" key="1">
    <citation type="journal article" date="2015" name="Genome Announc.">
        <title>Draft Genome Sequence of Norvancomycin-Producing Strain Amycolatopsis orientalis CPCC200066.</title>
        <authorList>
            <person name="Lei X."/>
            <person name="Yuan F."/>
            <person name="Shi Y."/>
            <person name="Li X."/>
            <person name="Wang L."/>
            <person name="Hong B."/>
        </authorList>
    </citation>
    <scope>NUCLEOTIDE SEQUENCE [LARGE SCALE GENOMIC DNA]</scope>
    <source>
        <strain evidence="7 8">B-37</strain>
    </source>
</reference>
<sequence>MTITGGKAKPKGVLWTPEHRVTTIGLLLMVTLIAFESMGVATAMPTMVADLDGLALYAWPFTTFLVASVVATVLSGRIGDRRGPAPALLAGTALFAAGLLVAGLAHDMPSLLLGRGLQGFGSGLLLVSVSLLIALTFSDRERPVIYAANAAAWVLPAVIGPSIAGVVTVSLGWRWVFLGLIPLTGIGLALLVLVTRKLPRHVPGTSANRAGVVPAVVAALGVAALTWAAQHPSLPALAYGSAGLIALAYALRKLLPAGTLTSRPGLPTVIASRALIAGAYAGMEAYLPLTMSEVHGYSPALAGLPLTVTALGWSAGSLLQGRHLDWSREASLRTGFALVAAGLAIFAFVPLPSFPGWMAFVASAVGGAGMGIAMPAISVLLLRYSPEAERGFNTSALQLGDWVGSALTIGLGGVLLASIASAKEPSVAILVLSLLLTGLALLGVRLTGRWPSGMTVADRGADLANPLRPQAP</sequence>
<protein>
    <submittedName>
        <fullName evidence="7">MFS transporter</fullName>
    </submittedName>
</protein>
<feature type="domain" description="Major facilitator superfamily (MFS) profile" evidence="6">
    <location>
        <begin position="22"/>
        <end position="451"/>
    </location>
</feature>
<dbReference type="GO" id="GO:0005886">
    <property type="term" value="C:plasma membrane"/>
    <property type="evidence" value="ECO:0007669"/>
    <property type="project" value="UniProtKB-SubCell"/>
</dbReference>
<dbReference type="eggNOG" id="COG2814">
    <property type="taxonomic scope" value="Bacteria"/>
</dbReference>
<dbReference type="InterPro" id="IPR011701">
    <property type="entry name" value="MFS"/>
</dbReference>
<evidence type="ECO:0000256" key="1">
    <source>
        <dbReference type="ARBA" id="ARBA00004651"/>
    </source>
</evidence>
<keyword evidence="2 5" id="KW-0812">Transmembrane</keyword>
<feature type="transmembrane region" description="Helical" evidence="5">
    <location>
        <begin position="144"/>
        <end position="169"/>
    </location>
</feature>
<dbReference type="Gene3D" id="1.20.1720.10">
    <property type="entry name" value="Multidrug resistance protein D"/>
    <property type="match status" value="1"/>
</dbReference>
<dbReference type="EMBL" id="CP016174">
    <property type="protein sequence ID" value="ANN15776.1"/>
    <property type="molecule type" value="Genomic_DNA"/>
</dbReference>
<evidence type="ECO:0000313" key="7">
    <source>
        <dbReference type="EMBL" id="ANN15776.1"/>
    </source>
</evidence>
<dbReference type="SUPFAM" id="SSF103473">
    <property type="entry name" value="MFS general substrate transporter"/>
    <property type="match status" value="1"/>
</dbReference>
<dbReference type="AlphaFoldDB" id="A0A193BU76"/>
<evidence type="ECO:0000256" key="3">
    <source>
        <dbReference type="ARBA" id="ARBA00022989"/>
    </source>
</evidence>
<feature type="transmembrane region" description="Helical" evidence="5">
    <location>
        <begin position="117"/>
        <end position="137"/>
    </location>
</feature>
<proteinExistence type="predicted"/>
<feature type="transmembrane region" description="Helical" evidence="5">
    <location>
        <begin position="175"/>
        <end position="195"/>
    </location>
</feature>
<feature type="transmembrane region" description="Helical" evidence="5">
    <location>
        <begin position="331"/>
        <end position="351"/>
    </location>
</feature>
<feature type="transmembrane region" description="Helical" evidence="5">
    <location>
        <begin position="402"/>
        <end position="420"/>
    </location>
</feature>
<keyword evidence="4 5" id="KW-0472">Membrane</keyword>
<name>A0A193BU76_AMYOR</name>
<keyword evidence="3 5" id="KW-1133">Transmembrane helix</keyword>
<dbReference type="PANTHER" id="PTHR23501">
    <property type="entry name" value="MAJOR FACILITATOR SUPERFAMILY"/>
    <property type="match status" value="1"/>
</dbReference>
<accession>A0A193BU76</accession>
<dbReference type="InterPro" id="IPR020846">
    <property type="entry name" value="MFS_dom"/>
</dbReference>
<dbReference type="GO" id="GO:0022857">
    <property type="term" value="F:transmembrane transporter activity"/>
    <property type="evidence" value="ECO:0007669"/>
    <property type="project" value="InterPro"/>
</dbReference>
<dbReference type="PROSITE" id="PS50850">
    <property type="entry name" value="MFS"/>
    <property type="match status" value="1"/>
</dbReference>
<feature type="transmembrane region" description="Helical" evidence="5">
    <location>
        <begin position="264"/>
        <end position="281"/>
    </location>
</feature>
<dbReference type="PANTHER" id="PTHR23501:SF154">
    <property type="entry name" value="MULTIDRUG-EFFLUX TRANSPORTER RV1634-RELATED"/>
    <property type="match status" value="1"/>
</dbReference>
<feature type="transmembrane region" description="Helical" evidence="5">
    <location>
        <begin position="234"/>
        <end position="252"/>
    </location>
</feature>
<feature type="transmembrane region" description="Helical" evidence="5">
    <location>
        <begin position="21"/>
        <end position="44"/>
    </location>
</feature>
<evidence type="ECO:0000313" key="8">
    <source>
        <dbReference type="Proteomes" id="UP000093695"/>
    </source>
</evidence>